<evidence type="ECO:0000256" key="1">
    <source>
        <dbReference type="ARBA" id="ARBA00023015"/>
    </source>
</evidence>
<dbReference type="Gene3D" id="1.10.10.60">
    <property type="entry name" value="Homeodomain-like"/>
    <property type="match status" value="2"/>
</dbReference>
<accession>A0A6P0UPH3</accession>
<keyword evidence="1" id="KW-0805">Transcription regulation</keyword>
<dbReference type="PANTHER" id="PTHR43280">
    <property type="entry name" value="ARAC-FAMILY TRANSCRIPTIONAL REGULATOR"/>
    <property type="match status" value="1"/>
</dbReference>
<dbReference type="PANTHER" id="PTHR43280:SF2">
    <property type="entry name" value="HTH-TYPE TRANSCRIPTIONAL REGULATOR EXSA"/>
    <property type="match status" value="1"/>
</dbReference>
<organism evidence="5 6">
    <name type="scientific">Leptobacterium flavescens</name>
    <dbReference type="NCBI Taxonomy" id="472055"/>
    <lineage>
        <taxon>Bacteria</taxon>
        <taxon>Pseudomonadati</taxon>
        <taxon>Bacteroidota</taxon>
        <taxon>Flavobacteriia</taxon>
        <taxon>Flavobacteriales</taxon>
        <taxon>Flavobacteriaceae</taxon>
        <taxon>Leptobacterium</taxon>
    </lineage>
</organism>
<keyword evidence="6" id="KW-1185">Reference proteome</keyword>
<protein>
    <submittedName>
        <fullName evidence="5">Helix-turn-helix domain-containing protein</fullName>
    </submittedName>
</protein>
<dbReference type="InterPro" id="IPR018060">
    <property type="entry name" value="HTH_AraC"/>
</dbReference>
<feature type="domain" description="HTH araC/xylS-type" evidence="4">
    <location>
        <begin position="182"/>
        <end position="281"/>
    </location>
</feature>
<dbReference type="RefSeq" id="WP_163605823.1">
    <property type="nucleotide sequence ID" value="NZ_JAABOO010000001.1"/>
</dbReference>
<evidence type="ECO:0000313" key="5">
    <source>
        <dbReference type="EMBL" id="NER12813.1"/>
    </source>
</evidence>
<dbReference type="Gene3D" id="2.60.120.10">
    <property type="entry name" value="Jelly Rolls"/>
    <property type="match status" value="1"/>
</dbReference>
<dbReference type="EMBL" id="JAABOO010000001">
    <property type="protein sequence ID" value="NER12813.1"/>
    <property type="molecule type" value="Genomic_DNA"/>
</dbReference>
<gene>
    <name evidence="5" type="ORF">GWK08_05135</name>
</gene>
<dbReference type="GO" id="GO:0043565">
    <property type="term" value="F:sequence-specific DNA binding"/>
    <property type="evidence" value="ECO:0007669"/>
    <property type="project" value="InterPro"/>
</dbReference>
<dbReference type="InterPro" id="IPR009057">
    <property type="entry name" value="Homeodomain-like_sf"/>
</dbReference>
<dbReference type="PROSITE" id="PS01124">
    <property type="entry name" value="HTH_ARAC_FAMILY_2"/>
    <property type="match status" value="1"/>
</dbReference>
<dbReference type="InterPro" id="IPR014710">
    <property type="entry name" value="RmlC-like_jellyroll"/>
</dbReference>
<name>A0A6P0UPH3_9FLAO</name>
<keyword evidence="2" id="KW-0238">DNA-binding</keyword>
<evidence type="ECO:0000259" key="4">
    <source>
        <dbReference type="PROSITE" id="PS01124"/>
    </source>
</evidence>
<dbReference type="SUPFAM" id="SSF51182">
    <property type="entry name" value="RmlC-like cupins"/>
    <property type="match status" value="1"/>
</dbReference>
<dbReference type="InterPro" id="IPR011051">
    <property type="entry name" value="RmlC_Cupin_sf"/>
</dbReference>
<sequence>MKVLPFKIPKSTDTSLIVQEDHVPALYDKLHQHEEIQISAIFKGEGQLIVGDSVNDFKPGDILVIGGSLPHLFKSDPSDEEKSHMMSLFFTKESFGDHFFDLPEFSDLNNLFTEAEYGFKIVPAPEDNFDFEGLKKFLEYDKLDAFINFLALLKRLCYMERKSLSSFIHKKKYTDNEGKRMSAVFELAMNEFHRDITLEEIAEVASMSPNAFCRYFKQRTNKTFFEFLIEVRIENACKLLSRRNDLSVAEIAYQCGFKNISNFNRKFKLLKKVVPSKYRKQGLPELKYS</sequence>
<dbReference type="SMART" id="SM00342">
    <property type="entry name" value="HTH_ARAC"/>
    <property type="match status" value="1"/>
</dbReference>
<evidence type="ECO:0000256" key="2">
    <source>
        <dbReference type="ARBA" id="ARBA00023125"/>
    </source>
</evidence>
<comment type="caution">
    <text evidence="5">The sequence shown here is derived from an EMBL/GenBank/DDBJ whole genome shotgun (WGS) entry which is preliminary data.</text>
</comment>
<keyword evidence="3" id="KW-0804">Transcription</keyword>
<proteinExistence type="predicted"/>
<evidence type="ECO:0000256" key="3">
    <source>
        <dbReference type="ARBA" id="ARBA00023163"/>
    </source>
</evidence>
<dbReference type="Pfam" id="PF12833">
    <property type="entry name" value="HTH_18"/>
    <property type="match status" value="1"/>
</dbReference>
<dbReference type="SUPFAM" id="SSF46689">
    <property type="entry name" value="Homeodomain-like"/>
    <property type="match status" value="2"/>
</dbReference>
<reference evidence="5 6" key="1">
    <citation type="submission" date="2020-01" db="EMBL/GenBank/DDBJ databases">
        <title>Leptobacterium flavescens.</title>
        <authorList>
            <person name="Wang G."/>
        </authorList>
    </citation>
    <scope>NUCLEOTIDE SEQUENCE [LARGE SCALE GENOMIC DNA]</scope>
    <source>
        <strain evidence="5 6">KCTC 22160</strain>
    </source>
</reference>
<dbReference type="GO" id="GO:0003700">
    <property type="term" value="F:DNA-binding transcription factor activity"/>
    <property type="evidence" value="ECO:0007669"/>
    <property type="project" value="InterPro"/>
</dbReference>
<evidence type="ECO:0000313" key="6">
    <source>
        <dbReference type="Proteomes" id="UP000468581"/>
    </source>
</evidence>
<dbReference type="AlphaFoldDB" id="A0A6P0UPH3"/>
<dbReference type="Proteomes" id="UP000468581">
    <property type="component" value="Unassembled WGS sequence"/>
</dbReference>